<dbReference type="Proteomes" id="UP000708208">
    <property type="component" value="Unassembled WGS sequence"/>
</dbReference>
<organism evidence="1 2">
    <name type="scientific">Allacma fusca</name>
    <dbReference type="NCBI Taxonomy" id="39272"/>
    <lineage>
        <taxon>Eukaryota</taxon>
        <taxon>Metazoa</taxon>
        <taxon>Ecdysozoa</taxon>
        <taxon>Arthropoda</taxon>
        <taxon>Hexapoda</taxon>
        <taxon>Collembola</taxon>
        <taxon>Symphypleona</taxon>
        <taxon>Sminthuridae</taxon>
        <taxon>Allacma</taxon>
    </lineage>
</organism>
<proteinExistence type="predicted"/>
<dbReference type="EMBL" id="CAJVCH010005621">
    <property type="protein sequence ID" value="CAG7658585.1"/>
    <property type="molecule type" value="Genomic_DNA"/>
</dbReference>
<name>A0A8J2NJ02_9HEXA</name>
<dbReference type="OrthoDB" id="10066543at2759"/>
<evidence type="ECO:0000313" key="2">
    <source>
        <dbReference type="Proteomes" id="UP000708208"/>
    </source>
</evidence>
<accession>A0A8J2NJ02</accession>
<evidence type="ECO:0000313" key="1">
    <source>
        <dbReference type="EMBL" id="CAG7658585.1"/>
    </source>
</evidence>
<protein>
    <submittedName>
        <fullName evidence="1">Uncharacterized protein</fullName>
    </submittedName>
</protein>
<comment type="caution">
    <text evidence="1">The sequence shown here is derived from an EMBL/GenBank/DDBJ whole genome shotgun (WGS) entry which is preliminary data.</text>
</comment>
<dbReference type="AlphaFoldDB" id="A0A8J2NJ02"/>
<gene>
    <name evidence="1" type="ORF">AFUS01_LOCUS1020</name>
</gene>
<sequence length="69" mass="8061">MKIWFKEESFRVTRYSRAFTIVGMDYFGLIEVANGRIFIARRGKPLEIYSDNGTNRRGTDVELQKSIPD</sequence>
<reference evidence="1" key="1">
    <citation type="submission" date="2021-06" db="EMBL/GenBank/DDBJ databases">
        <authorList>
            <person name="Hodson N. C."/>
            <person name="Mongue J. A."/>
            <person name="Jaron S. K."/>
        </authorList>
    </citation>
    <scope>NUCLEOTIDE SEQUENCE</scope>
</reference>
<keyword evidence="2" id="KW-1185">Reference proteome</keyword>